<evidence type="ECO:0000313" key="2">
    <source>
        <dbReference type="Proteomes" id="UP000821845"/>
    </source>
</evidence>
<dbReference type="Proteomes" id="UP000821845">
    <property type="component" value="Chromosome 1"/>
</dbReference>
<gene>
    <name evidence="1" type="ORF">HPB50_021091</name>
</gene>
<protein>
    <submittedName>
        <fullName evidence="1">Uncharacterized protein</fullName>
    </submittedName>
</protein>
<evidence type="ECO:0000313" key="1">
    <source>
        <dbReference type="EMBL" id="KAH6947733.1"/>
    </source>
</evidence>
<name>A0ACB7TNI3_HYAAI</name>
<dbReference type="EMBL" id="CM023481">
    <property type="protein sequence ID" value="KAH6947733.1"/>
    <property type="molecule type" value="Genomic_DNA"/>
</dbReference>
<comment type="caution">
    <text evidence="1">The sequence shown here is derived from an EMBL/GenBank/DDBJ whole genome shotgun (WGS) entry which is preliminary data.</text>
</comment>
<accession>A0ACB7TNI3</accession>
<reference evidence="1" key="1">
    <citation type="submission" date="2020-05" db="EMBL/GenBank/DDBJ databases">
        <title>Large-scale comparative analyses of tick genomes elucidate their genetic diversity and vector capacities.</title>
        <authorList>
            <person name="Jia N."/>
            <person name="Wang J."/>
            <person name="Shi W."/>
            <person name="Du L."/>
            <person name="Sun Y."/>
            <person name="Zhan W."/>
            <person name="Jiang J."/>
            <person name="Wang Q."/>
            <person name="Zhang B."/>
            <person name="Ji P."/>
            <person name="Sakyi L.B."/>
            <person name="Cui X."/>
            <person name="Yuan T."/>
            <person name="Jiang B."/>
            <person name="Yang W."/>
            <person name="Lam T.T.-Y."/>
            <person name="Chang Q."/>
            <person name="Ding S."/>
            <person name="Wang X."/>
            <person name="Zhu J."/>
            <person name="Ruan X."/>
            <person name="Zhao L."/>
            <person name="Wei J."/>
            <person name="Que T."/>
            <person name="Du C."/>
            <person name="Cheng J."/>
            <person name="Dai P."/>
            <person name="Han X."/>
            <person name="Huang E."/>
            <person name="Gao Y."/>
            <person name="Liu J."/>
            <person name="Shao H."/>
            <person name="Ye R."/>
            <person name="Li L."/>
            <person name="Wei W."/>
            <person name="Wang X."/>
            <person name="Wang C."/>
            <person name="Yang T."/>
            <person name="Huo Q."/>
            <person name="Li W."/>
            <person name="Guo W."/>
            <person name="Chen H."/>
            <person name="Zhou L."/>
            <person name="Ni X."/>
            <person name="Tian J."/>
            <person name="Zhou Y."/>
            <person name="Sheng Y."/>
            <person name="Liu T."/>
            <person name="Pan Y."/>
            <person name="Xia L."/>
            <person name="Li J."/>
            <person name="Zhao F."/>
            <person name="Cao W."/>
        </authorList>
    </citation>
    <scope>NUCLEOTIDE SEQUENCE</scope>
    <source>
        <strain evidence="1">Hyas-2018</strain>
    </source>
</reference>
<keyword evidence="2" id="KW-1185">Reference proteome</keyword>
<organism evidence="1 2">
    <name type="scientific">Hyalomma asiaticum</name>
    <name type="common">Tick</name>
    <dbReference type="NCBI Taxonomy" id="266040"/>
    <lineage>
        <taxon>Eukaryota</taxon>
        <taxon>Metazoa</taxon>
        <taxon>Ecdysozoa</taxon>
        <taxon>Arthropoda</taxon>
        <taxon>Chelicerata</taxon>
        <taxon>Arachnida</taxon>
        <taxon>Acari</taxon>
        <taxon>Parasitiformes</taxon>
        <taxon>Ixodida</taxon>
        <taxon>Ixodoidea</taxon>
        <taxon>Ixodidae</taxon>
        <taxon>Hyalomminae</taxon>
        <taxon>Hyalomma</taxon>
    </lineage>
</organism>
<sequence length="126" mass="13853">MSAGGEATLFPMTLTGFLPFSSHRVLWSLTLLLSCIVPVAVHIARRRRIAELISKIPGPTAAHPILGNLDVLYELKKEGNGTSLRCVLDLRCVLFLHFSERCQESRLCRPAELTSNAKRGGSPEVQ</sequence>
<proteinExistence type="predicted"/>